<dbReference type="PANTHER" id="PTHR10997:SF8">
    <property type="entry name" value="EXPORTIN-2"/>
    <property type="match status" value="1"/>
</dbReference>
<dbReference type="Gene3D" id="1.25.10.10">
    <property type="entry name" value="Leucine-rich Repeat Variant"/>
    <property type="match status" value="1"/>
</dbReference>
<dbReference type="SMART" id="SM00913">
    <property type="entry name" value="IBN_N"/>
    <property type="match status" value="1"/>
</dbReference>
<evidence type="ECO:0000256" key="5">
    <source>
        <dbReference type="ARBA" id="ARBA00022490"/>
    </source>
</evidence>
<dbReference type="AlphaFoldDB" id="A0A3G2S4N7"/>
<dbReference type="GO" id="GO:0005049">
    <property type="term" value="F:nuclear export signal receptor activity"/>
    <property type="evidence" value="ECO:0007669"/>
    <property type="project" value="TreeGrafter"/>
</dbReference>
<dbReference type="Pfam" id="PF08506">
    <property type="entry name" value="Cse1"/>
    <property type="match status" value="1"/>
</dbReference>
<evidence type="ECO:0000259" key="8">
    <source>
        <dbReference type="PROSITE" id="PS50166"/>
    </source>
</evidence>
<dbReference type="InterPro" id="IPR005043">
    <property type="entry name" value="XPO2_C"/>
</dbReference>
<dbReference type="InterPro" id="IPR011989">
    <property type="entry name" value="ARM-like"/>
</dbReference>
<evidence type="ECO:0000256" key="2">
    <source>
        <dbReference type="ARBA" id="ARBA00004496"/>
    </source>
</evidence>
<dbReference type="PROSITE" id="PS50166">
    <property type="entry name" value="IMPORTIN_B_NT"/>
    <property type="match status" value="1"/>
</dbReference>
<evidence type="ECO:0000256" key="4">
    <source>
        <dbReference type="ARBA" id="ARBA00022448"/>
    </source>
</evidence>
<keyword evidence="7" id="KW-0539">Nucleus</keyword>
<dbReference type="GO" id="GO:0005829">
    <property type="term" value="C:cytosol"/>
    <property type="evidence" value="ECO:0007669"/>
    <property type="project" value="TreeGrafter"/>
</dbReference>
<feature type="domain" description="Importin N-terminal" evidence="8">
    <location>
        <begin position="28"/>
        <end position="106"/>
    </location>
</feature>
<dbReference type="GO" id="GO:0005635">
    <property type="term" value="C:nuclear envelope"/>
    <property type="evidence" value="ECO:0007669"/>
    <property type="project" value="TreeGrafter"/>
</dbReference>
<dbReference type="EMBL" id="CP033150">
    <property type="protein sequence ID" value="AYO42900.1"/>
    <property type="molecule type" value="Genomic_DNA"/>
</dbReference>
<comment type="similarity">
    <text evidence="3">Belongs to the XPO2/CSE1 family.</text>
</comment>
<evidence type="ECO:0000256" key="3">
    <source>
        <dbReference type="ARBA" id="ARBA00008669"/>
    </source>
</evidence>
<evidence type="ECO:0000313" key="10">
    <source>
        <dbReference type="Proteomes" id="UP000269793"/>
    </source>
</evidence>
<dbReference type="GO" id="GO:0006611">
    <property type="term" value="P:protein export from nucleus"/>
    <property type="evidence" value="ECO:0007669"/>
    <property type="project" value="TreeGrafter"/>
</dbReference>
<organism evidence="9 10">
    <name type="scientific">Malassezia restricta (strain ATCC 96810 / NBRC 103918 / CBS 7877)</name>
    <name type="common">Seborrheic dermatitis infection agent</name>
    <dbReference type="NCBI Taxonomy" id="425264"/>
    <lineage>
        <taxon>Eukaryota</taxon>
        <taxon>Fungi</taxon>
        <taxon>Dikarya</taxon>
        <taxon>Basidiomycota</taxon>
        <taxon>Ustilaginomycotina</taxon>
        <taxon>Malasseziomycetes</taxon>
        <taxon>Malasseziales</taxon>
        <taxon>Malasseziaceae</taxon>
        <taxon>Malassezia</taxon>
    </lineage>
</organism>
<dbReference type="OrthoDB" id="3268246at2759"/>
<dbReference type="VEuPathDB" id="FungiDB:DNF11_1950"/>
<dbReference type="PANTHER" id="PTHR10997">
    <property type="entry name" value="IMPORTIN-7, 8, 11"/>
    <property type="match status" value="1"/>
</dbReference>
<sequence>MDPTDPNQLASLASLFQQTLNPEQRKPAEDQIGQLQAQPRFGFLLLALVQSESTSTAIRLASAIQFKNLCKTRWNVDAETEDPVFSAISDDEKQAIRQQLVPVLVSLASASTPSQAILSQMNESVALVASSDFPEAWPALIDELVSQLSTDNHHVLLSVLATSHAIFKQWRSQFRSDALYSEINLVLGKMANPLLELLQRMHGMLLDPSTPSMTMQPLALCLMLLLQLFYDLSAQDLPPQFEDAIPMLSPMFTSLLSFSRPELIGDEEDVAPSPLVKIRSSVCEIFELYAKRYLDVLPQLPEYVQAVWDMLSTYGPSEKYDVIVSKAIGFLSAVVRMGNQRELFQSDSTLEQFCTAIILPNIQLRDIDEEIFEDNPMEYIRRDLEQSIEIDTRRRAACEFVRALLEQFSTQITTICSRHIQMYLAEYQASPAQNWKRKDAAIYLLTSIAAQSSTMQHGVSSTNALVDVVQFFSEHVLEDLQPDNSIARAQPILQVDAIKYLYTFRNQLTKEQLLSVLPLLVHHLSSSNYVTCTYAAISIERILFIRTQGQRLMVSSDIAPLSQRMLEALFATVEQHETPEKVAENDHVMKCVMRVLLTSKNAVEPYSGEVLSHLASIVQLTSRNPSNPRFTQFLFESVSALVRLAGSSTLAQLATMEERLFPVCTDILQGDVAEYIPYVFQILAQLLEAHAALSTERALPNAYASLLPPLLMPALWEKKSHVPALVRLIKAYLLQAPMYLVQNGHIESCLGIYQKLISSRLNDTYGFDLLRAMLTHLPSEVLSPYMQPVLTLMLVRLQSSKTEKFSQQFAYFFGCFCGTQKPGYPELVIQAFDTVQGGLFGQLVENVVAPDLTKLTAKQRFDTAAGLIRLLTDSDIMASTYSAAWPVLMTNILPLLSQSTPAADEAVDEDAELDEQGFQASFSQLAAAGSIRDASSPNTVAWAGSDLWAYLLRQLAGMNARRPGTLNPLLQRMPNEAQLQLNEALQKGGIIIA</sequence>
<proteinExistence type="inferred from homology"/>
<dbReference type="STRING" id="425264.A0A3G2S4N7"/>
<dbReference type="Proteomes" id="UP000269793">
    <property type="component" value="Chromosome III"/>
</dbReference>
<dbReference type="InterPro" id="IPR013713">
    <property type="entry name" value="XPO2_central"/>
</dbReference>
<gene>
    <name evidence="9" type="primary">kap109</name>
    <name evidence="9" type="ORF">DNF11_1950</name>
</gene>
<keyword evidence="4" id="KW-0813">Transport</keyword>
<comment type="subcellular location">
    <subcellularLocation>
        <location evidence="2">Cytoplasm</location>
    </subcellularLocation>
    <subcellularLocation>
        <location evidence="1">Nucleus</location>
    </subcellularLocation>
</comment>
<evidence type="ECO:0000313" key="9">
    <source>
        <dbReference type="EMBL" id="AYO42900.1"/>
    </source>
</evidence>
<dbReference type="GO" id="GO:0006606">
    <property type="term" value="P:protein import into nucleus"/>
    <property type="evidence" value="ECO:0007669"/>
    <property type="project" value="TreeGrafter"/>
</dbReference>
<dbReference type="InterPro" id="IPR001494">
    <property type="entry name" value="Importin-beta_N"/>
</dbReference>
<dbReference type="SUPFAM" id="SSF48371">
    <property type="entry name" value="ARM repeat"/>
    <property type="match status" value="1"/>
</dbReference>
<reference evidence="9 10" key="1">
    <citation type="submission" date="2018-10" db="EMBL/GenBank/DDBJ databases">
        <title>Complete genome sequence of Malassezia restricta CBS 7877.</title>
        <authorList>
            <person name="Morand S.C."/>
            <person name="Bertignac M."/>
            <person name="Iltis A."/>
            <person name="Kolder I."/>
            <person name="Pirovano W."/>
            <person name="Jourdain R."/>
            <person name="Clavaud C."/>
        </authorList>
    </citation>
    <scope>NUCLEOTIDE SEQUENCE [LARGE SCALE GENOMIC DNA]</scope>
    <source>
        <strain evidence="9 10">CBS 7877</strain>
    </source>
</reference>
<keyword evidence="5" id="KW-0963">Cytoplasm</keyword>
<accession>A0A3G2S4N7</accession>
<dbReference type="Pfam" id="PF03810">
    <property type="entry name" value="IBN_N"/>
    <property type="match status" value="1"/>
</dbReference>
<evidence type="ECO:0000256" key="6">
    <source>
        <dbReference type="ARBA" id="ARBA00022927"/>
    </source>
</evidence>
<evidence type="ECO:0000256" key="1">
    <source>
        <dbReference type="ARBA" id="ARBA00004123"/>
    </source>
</evidence>
<dbReference type="GO" id="GO:0031267">
    <property type="term" value="F:small GTPase binding"/>
    <property type="evidence" value="ECO:0007669"/>
    <property type="project" value="InterPro"/>
</dbReference>
<dbReference type="Pfam" id="PF03378">
    <property type="entry name" value="CAS_CSE1"/>
    <property type="match status" value="1"/>
</dbReference>
<keyword evidence="6" id="KW-0653">Protein transport</keyword>
<protein>
    <submittedName>
        <fullName evidence="9">Importin-alpha re-exporter</fullName>
    </submittedName>
</protein>
<evidence type="ECO:0000256" key="7">
    <source>
        <dbReference type="ARBA" id="ARBA00023242"/>
    </source>
</evidence>
<dbReference type="InterPro" id="IPR016024">
    <property type="entry name" value="ARM-type_fold"/>
</dbReference>
<name>A0A3G2S4N7_MALR7</name>
<keyword evidence="10" id="KW-1185">Reference proteome</keyword>